<dbReference type="GO" id="GO:0046872">
    <property type="term" value="F:metal ion binding"/>
    <property type="evidence" value="ECO:0007669"/>
    <property type="project" value="UniProtKB-KW"/>
</dbReference>
<dbReference type="Gene3D" id="3.20.19.10">
    <property type="entry name" value="Aconitase, domain 4"/>
    <property type="match status" value="1"/>
</dbReference>
<dbReference type="InterPro" id="IPR015928">
    <property type="entry name" value="Aconitase/3IPM_dehydase_swvl"/>
</dbReference>
<protein>
    <recommendedName>
        <fullName evidence="9">Aconitate hydratase</fullName>
        <shortName evidence="9">Aconitase</shortName>
        <ecNumber evidence="9">4.2.1.3</ecNumber>
    </recommendedName>
</protein>
<dbReference type="Pfam" id="PF00694">
    <property type="entry name" value="Aconitase_C"/>
    <property type="match status" value="1"/>
</dbReference>
<dbReference type="NCBIfam" id="NF006757">
    <property type="entry name" value="PRK09277.1"/>
    <property type="match status" value="1"/>
</dbReference>
<dbReference type="InterPro" id="IPR000573">
    <property type="entry name" value="AconitaseA/IPMdHydase_ssu_swvl"/>
</dbReference>
<dbReference type="EC" id="4.2.1.3" evidence="9"/>
<dbReference type="PRINTS" id="PR00415">
    <property type="entry name" value="ACONITASE"/>
</dbReference>
<organism evidence="12 13">
    <name type="scientific">Skermanella aerolata</name>
    <dbReference type="NCBI Taxonomy" id="393310"/>
    <lineage>
        <taxon>Bacteria</taxon>
        <taxon>Pseudomonadati</taxon>
        <taxon>Pseudomonadota</taxon>
        <taxon>Alphaproteobacteria</taxon>
        <taxon>Rhodospirillales</taxon>
        <taxon>Azospirillaceae</taxon>
        <taxon>Skermanella</taxon>
    </lineage>
</organism>
<comment type="cofactor">
    <cofactor evidence="1">
        <name>[4Fe-4S] cluster</name>
        <dbReference type="ChEBI" id="CHEBI:49883"/>
    </cofactor>
</comment>
<evidence type="ECO:0000256" key="8">
    <source>
        <dbReference type="ARBA" id="ARBA00023501"/>
    </source>
</evidence>
<dbReference type="PANTHER" id="PTHR11670">
    <property type="entry name" value="ACONITASE/IRON-RESPONSIVE ELEMENT FAMILY MEMBER"/>
    <property type="match status" value="1"/>
</dbReference>
<dbReference type="Gene3D" id="6.10.190.10">
    <property type="match status" value="1"/>
</dbReference>
<evidence type="ECO:0000256" key="1">
    <source>
        <dbReference type="ARBA" id="ARBA00001966"/>
    </source>
</evidence>
<dbReference type="PROSITE" id="PS01244">
    <property type="entry name" value="ACONITASE_2"/>
    <property type="match status" value="1"/>
</dbReference>
<dbReference type="GO" id="GO:0006099">
    <property type="term" value="P:tricarboxylic acid cycle"/>
    <property type="evidence" value="ECO:0007669"/>
    <property type="project" value="UniProtKB-UniPathway"/>
</dbReference>
<evidence type="ECO:0000256" key="2">
    <source>
        <dbReference type="ARBA" id="ARBA00004717"/>
    </source>
</evidence>
<evidence type="ECO:0000256" key="3">
    <source>
        <dbReference type="ARBA" id="ARBA00007185"/>
    </source>
</evidence>
<feature type="domain" description="Aconitase/3-isopropylmalate dehydratase large subunit alpha/beta/alpha" evidence="10">
    <location>
        <begin position="70"/>
        <end position="548"/>
    </location>
</feature>
<comment type="similarity">
    <text evidence="3 9">Belongs to the aconitase/IPM isomerase family.</text>
</comment>
<comment type="caution">
    <text evidence="12">The sequence shown here is derived from an EMBL/GenBank/DDBJ whole genome shotgun (WGS) entry which is preliminary data.</text>
</comment>
<evidence type="ECO:0000256" key="6">
    <source>
        <dbReference type="ARBA" id="ARBA00023004"/>
    </source>
</evidence>
<dbReference type="InterPro" id="IPR018136">
    <property type="entry name" value="Aconitase_4Fe-4S_BS"/>
</dbReference>
<evidence type="ECO:0000313" key="13">
    <source>
        <dbReference type="Proteomes" id="UP000321523"/>
    </source>
</evidence>
<evidence type="ECO:0000259" key="11">
    <source>
        <dbReference type="Pfam" id="PF00694"/>
    </source>
</evidence>
<dbReference type="Pfam" id="PF00330">
    <property type="entry name" value="Aconitase"/>
    <property type="match status" value="1"/>
</dbReference>
<evidence type="ECO:0000256" key="7">
    <source>
        <dbReference type="ARBA" id="ARBA00023014"/>
    </source>
</evidence>
<dbReference type="UniPathway" id="UPA00223">
    <property type="reaction ID" value="UER00718"/>
</dbReference>
<evidence type="ECO:0000256" key="9">
    <source>
        <dbReference type="RuleBase" id="RU361275"/>
    </source>
</evidence>
<dbReference type="SUPFAM" id="SSF52016">
    <property type="entry name" value="LeuD/IlvD-like"/>
    <property type="match status" value="1"/>
</dbReference>
<keyword evidence="13" id="KW-1185">Reference proteome</keyword>
<reference evidence="12 13" key="1">
    <citation type="submission" date="2019-07" db="EMBL/GenBank/DDBJ databases">
        <title>Whole genome shotgun sequence of Skermanella aerolata NBRC 106429.</title>
        <authorList>
            <person name="Hosoyama A."/>
            <person name="Uohara A."/>
            <person name="Ohji S."/>
            <person name="Ichikawa N."/>
        </authorList>
    </citation>
    <scope>NUCLEOTIDE SEQUENCE [LARGE SCALE GENOMIC DNA]</scope>
    <source>
        <strain evidence="12 13">NBRC 106429</strain>
    </source>
</reference>
<dbReference type="InterPro" id="IPR015931">
    <property type="entry name" value="Acnase/IPM_dHydase_lsu_aba_1/3"/>
</dbReference>
<dbReference type="InterPro" id="IPR001030">
    <property type="entry name" value="Acoase/IPM_deHydtase_lsu_aba"/>
</dbReference>
<dbReference type="InterPro" id="IPR036008">
    <property type="entry name" value="Aconitase_4Fe-4S_dom"/>
</dbReference>
<dbReference type="GO" id="GO:0051539">
    <property type="term" value="F:4 iron, 4 sulfur cluster binding"/>
    <property type="evidence" value="ECO:0007669"/>
    <property type="project" value="UniProtKB-KW"/>
</dbReference>
<comment type="function">
    <text evidence="9">Catalyzes the isomerization of citrate to isocitrate via cis-aconitate.</text>
</comment>
<dbReference type="Proteomes" id="UP000321523">
    <property type="component" value="Unassembled WGS sequence"/>
</dbReference>
<keyword evidence="5" id="KW-0479">Metal-binding</keyword>
<keyword evidence="6 9" id="KW-0408">Iron</keyword>
<gene>
    <name evidence="12" type="ORF">SAE02_76030</name>
</gene>
<evidence type="ECO:0000313" key="12">
    <source>
        <dbReference type="EMBL" id="GEO43455.1"/>
    </source>
</evidence>
<dbReference type="NCBIfam" id="TIGR01341">
    <property type="entry name" value="aconitase_1"/>
    <property type="match status" value="1"/>
</dbReference>
<proteinExistence type="inferred from homology"/>
<comment type="pathway">
    <text evidence="2">Carbohydrate metabolism; tricarboxylic acid cycle; isocitrate from oxaloacetate: step 2/2.</text>
</comment>
<keyword evidence="9" id="KW-0456">Lyase</keyword>
<dbReference type="SUPFAM" id="SSF53732">
    <property type="entry name" value="Aconitase iron-sulfur domain"/>
    <property type="match status" value="1"/>
</dbReference>
<dbReference type="InterPro" id="IPR006249">
    <property type="entry name" value="Aconitase/IRP2"/>
</dbReference>
<dbReference type="Gene3D" id="3.30.499.10">
    <property type="entry name" value="Aconitase, domain 3"/>
    <property type="match status" value="2"/>
</dbReference>
<evidence type="ECO:0000256" key="4">
    <source>
        <dbReference type="ARBA" id="ARBA00022485"/>
    </source>
</evidence>
<comment type="catalytic activity">
    <reaction evidence="8 9">
        <text>citrate = D-threo-isocitrate</text>
        <dbReference type="Rhea" id="RHEA:10336"/>
        <dbReference type="ChEBI" id="CHEBI:15562"/>
        <dbReference type="ChEBI" id="CHEBI:16947"/>
        <dbReference type="EC" id="4.2.1.3"/>
    </reaction>
</comment>
<dbReference type="EMBL" id="BJYZ01000087">
    <property type="protein sequence ID" value="GEO43455.1"/>
    <property type="molecule type" value="Genomic_DNA"/>
</dbReference>
<feature type="domain" description="Aconitase A/isopropylmalate dehydratase small subunit swivel" evidence="11">
    <location>
        <begin position="677"/>
        <end position="801"/>
    </location>
</feature>
<sequence>MIHQRPIDILTGTFGTVRHIDVRTAAGGDLSRMPLCHRVLLENVLRQPDADVAEAGRRALLDWLDPGRSEAEIPFAPSRILMHDTTCGPALVDIAAMRDALAEAGGDPARLNPACPVATSTDHSVAVDVSARPDALRHNMTREMERNAERYRFMKWAANTVRGFRVFPPGTGIMHTINMERLATVVSVEERDGVRWAVPDTLVGTDSHTPMINSLGVLGWGVGGIEAEAVMFGVPLALRVPEVIGVRLEGRLAKGCLATDLALVVTERLRKLGVAGEFVEFFGPGVASLSVGERSVVANMAPEYGASTGFFPIDRRTLVYLRDTGRDRTQCDLVAAYAQAIGLWYEPEAMPRYTETIAIDLPSLGPSLAGPRRPHDRLAPEQVPAVMAPLTAGAKPPATEPRDGADDVPDDAVAIAAITSCTNTTDLGLLIAAGLLARKARKFGLRPPAWVKTSLTAGSPATERRLARVGLLDDLETLGFGIAAYGCATCIGNSGPLLPVVAEAMERRGIKPTVVLSGNRNFPGRVHPQLTSALLMSPPLVIAWALNGRAVLDVTRDSLGTGPNGEAIHLADIWPTSEEVEAVLARAIDPDDVAASYETAESSPAWRELPAPDTERFPWDADSTYLRRPPFVNFGPSEPSAPVFRAHPLMVLEDDITTDHISPASAIPAGSDAGRHLIAQGANPRDLNVYASRRGNWEVMLRGLFTNRTVVNSLCPDSPPGHTVFAPTGEVLPVWIAAERYAQAGLPTVLIAGERYGMGSSRDWAAKGTHLLGVRAVLAQSFERIHRSNLVGMGILPLRMPSAWRPDALKLVPGDEVEVHAEPQALAPRGSIRVVLRRASGTVESCEATALLDTELDIALIRAGGVIPMILQRALAA</sequence>
<dbReference type="GO" id="GO:0003994">
    <property type="term" value="F:aconitate hydratase activity"/>
    <property type="evidence" value="ECO:0007669"/>
    <property type="project" value="UniProtKB-EC"/>
</dbReference>
<keyword evidence="7 9" id="KW-0411">Iron-sulfur</keyword>
<evidence type="ECO:0000259" key="10">
    <source>
        <dbReference type="Pfam" id="PF00330"/>
    </source>
</evidence>
<keyword evidence="4 9" id="KW-0004">4Fe-4S</keyword>
<dbReference type="AlphaFoldDB" id="A0A512E439"/>
<dbReference type="PROSITE" id="PS00450">
    <property type="entry name" value="ACONITASE_1"/>
    <property type="match status" value="1"/>
</dbReference>
<dbReference type="NCBIfam" id="NF009520">
    <property type="entry name" value="PRK12881.1"/>
    <property type="match status" value="1"/>
</dbReference>
<accession>A0A512E439</accession>
<name>A0A512E439_9PROT</name>
<evidence type="ECO:0000256" key="5">
    <source>
        <dbReference type="ARBA" id="ARBA00022723"/>
    </source>
</evidence>